<comment type="caution">
    <text evidence="6">The sequence shown here is derived from an EMBL/GenBank/DDBJ whole genome shotgun (WGS) entry which is preliminary data.</text>
</comment>
<evidence type="ECO:0000256" key="1">
    <source>
        <dbReference type="ARBA" id="ARBA00023002"/>
    </source>
</evidence>
<feature type="binding site" evidence="3">
    <location>
        <position position="231"/>
    </location>
    <ligand>
        <name>NAD(+)</name>
        <dbReference type="ChEBI" id="CHEBI:57540"/>
    </ligand>
</feature>
<dbReference type="EC" id="1.4.1.1" evidence="3 4"/>
<dbReference type="AlphaFoldDB" id="A0A7J3MWE1"/>
<dbReference type="PANTHER" id="PTHR13812:SF19">
    <property type="entry name" value="KETIMINE REDUCTASE MU-CRYSTALLIN"/>
    <property type="match status" value="1"/>
</dbReference>
<accession>A0A7J3MWE1</accession>
<feature type="binding site" evidence="3">
    <location>
        <position position="113"/>
    </location>
    <ligand>
        <name>NAD(+)</name>
        <dbReference type="ChEBI" id="CHEBI:57540"/>
    </ligand>
</feature>
<feature type="binding site" evidence="3">
    <location>
        <position position="298"/>
    </location>
    <ligand>
        <name>NAD(+)</name>
        <dbReference type="ChEBI" id="CHEBI:57540"/>
    </ligand>
</feature>
<evidence type="ECO:0000256" key="2">
    <source>
        <dbReference type="ARBA" id="ARBA00023027"/>
    </source>
</evidence>
<proteinExistence type="inferred from homology"/>
<dbReference type="Gene3D" id="3.30.1780.10">
    <property type="entry name" value="ornithine cyclodeaminase, domain 1"/>
    <property type="match status" value="1"/>
</dbReference>
<comment type="similarity">
    <text evidence="3">Belongs to the ornithine cyclodeaminase/mu-crystallin family. Archaeal alanine dehydrogenase subfamily.</text>
</comment>
<dbReference type="GO" id="GO:0005737">
    <property type="term" value="C:cytoplasm"/>
    <property type="evidence" value="ECO:0007669"/>
    <property type="project" value="TreeGrafter"/>
</dbReference>
<dbReference type="GO" id="GO:0000286">
    <property type="term" value="F:alanine dehydrogenase activity"/>
    <property type="evidence" value="ECO:0007669"/>
    <property type="project" value="UniProtKB-UniRule"/>
</dbReference>
<comment type="caution">
    <text evidence="3">Lacks conserved residue(s) required for the propagation of feature annotation.</text>
</comment>
<dbReference type="InterPro" id="IPR012742">
    <property type="entry name" value="Ala_DH_archaeglobus"/>
</dbReference>
<dbReference type="FunFam" id="3.30.1780.10:FF:000002">
    <property type="entry name" value="Ornithine cyclodeaminase"/>
    <property type="match status" value="1"/>
</dbReference>
<keyword evidence="2 3" id="KW-0520">NAD</keyword>
<dbReference type="PIRSF" id="PIRSF001439">
    <property type="entry name" value="CryM"/>
    <property type="match status" value="1"/>
</dbReference>
<dbReference type="Pfam" id="PF02423">
    <property type="entry name" value="OCD_Mu_crystall"/>
    <property type="match status" value="1"/>
</dbReference>
<dbReference type="EMBL" id="DTDH01000005">
    <property type="protein sequence ID" value="HGT97848.1"/>
    <property type="molecule type" value="Genomic_DNA"/>
</dbReference>
<dbReference type="InterPro" id="IPR023401">
    <property type="entry name" value="ODC_N"/>
</dbReference>
<dbReference type="PANTHER" id="PTHR13812">
    <property type="entry name" value="KETIMINE REDUCTASE MU-CRYSTALLIN"/>
    <property type="match status" value="1"/>
</dbReference>
<dbReference type="NCBIfam" id="TIGR02371">
    <property type="entry name" value="ala_DH_arch"/>
    <property type="match status" value="1"/>
</dbReference>
<dbReference type="FunFam" id="3.40.50.720:FF:000311">
    <property type="entry name" value="Ornithine cyclodeaminase"/>
    <property type="match status" value="1"/>
</dbReference>
<gene>
    <name evidence="3" type="primary">ala</name>
    <name evidence="5" type="ORF">ENT99_05825</name>
    <name evidence="6" type="ORF">ENU64_00265</name>
</gene>
<organism evidence="6">
    <name type="scientific">Ignisphaera aggregans</name>
    <dbReference type="NCBI Taxonomy" id="334771"/>
    <lineage>
        <taxon>Archaea</taxon>
        <taxon>Thermoproteota</taxon>
        <taxon>Thermoprotei</taxon>
        <taxon>Desulfurococcales</taxon>
        <taxon>Desulfurococcaceae</taxon>
        <taxon>Ignisphaera</taxon>
    </lineage>
</organism>
<dbReference type="GO" id="GO:0006522">
    <property type="term" value="P:alanine metabolic process"/>
    <property type="evidence" value="ECO:0007669"/>
    <property type="project" value="UniProtKB-UniRule"/>
</dbReference>
<keyword evidence="3" id="KW-0547">Nucleotide-binding</keyword>
<dbReference type="InterPro" id="IPR028609">
    <property type="entry name" value="AlaDH_arch-typ"/>
</dbReference>
<dbReference type="InterPro" id="IPR003462">
    <property type="entry name" value="ODC_Mu_crystall"/>
</dbReference>
<evidence type="ECO:0000313" key="6">
    <source>
        <dbReference type="EMBL" id="HGT97848.1"/>
    </source>
</evidence>
<evidence type="ECO:0000256" key="3">
    <source>
        <dbReference type="HAMAP-Rule" id="MF_00935"/>
    </source>
</evidence>
<dbReference type="Gene3D" id="3.40.50.720">
    <property type="entry name" value="NAD(P)-binding Rossmann-like Domain"/>
    <property type="match status" value="1"/>
</dbReference>
<evidence type="ECO:0000313" key="5">
    <source>
        <dbReference type="EMBL" id="HFQ79200.1"/>
    </source>
</evidence>
<dbReference type="InterPro" id="IPR036291">
    <property type="entry name" value="NAD(P)-bd_dom_sf"/>
</dbReference>
<comment type="function">
    <text evidence="3">Catalyzes the NAD(+)-dependent oxidative deamination of L-alanine to pyruvate, and the reverse reaction, the reductive amination of pyruvate.</text>
</comment>
<dbReference type="GO" id="GO:0051287">
    <property type="term" value="F:NAD binding"/>
    <property type="evidence" value="ECO:0007669"/>
    <property type="project" value="UniProtKB-UniRule"/>
</dbReference>
<dbReference type="HAMAP" id="MF_00935">
    <property type="entry name" value="AlaDH_arch"/>
    <property type="match status" value="1"/>
</dbReference>
<keyword evidence="1 3" id="KW-0560">Oxidoreductase</keyword>
<comment type="catalytic activity">
    <reaction evidence="3">
        <text>L-alanine + NAD(+) + H2O = pyruvate + NH4(+) + NADH + H(+)</text>
        <dbReference type="Rhea" id="RHEA:18405"/>
        <dbReference type="ChEBI" id="CHEBI:15361"/>
        <dbReference type="ChEBI" id="CHEBI:15377"/>
        <dbReference type="ChEBI" id="CHEBI:15378"/>
        <dbReference type="ChEBI" id="CHEBI:28938"/>
        <dbReference type="ChEBI" id="CHEBI:57540"/>
        <dbReference type="ChEBI" id="CHEBI:57945"/>
        <dbReference type="ChEBI" id="CHEBI:57972"/>
        <dbReference type="EC" id="1.4.1.1"/>
    </reaction>
</comment>
<feature type="active site" description="Proton donor/acceptor" evidence="3">
    <location>
        <position position="69"/>
    </location>
</feature>
<feature type="binding site" evidence="3">
    <location>
        <begin position="225"/>
        <end position="227"/>
    </location>
    <ligand>
        <name>NAD(+)</name>
        <dbReference type="ChEBI" id="CHEBI:57540"/>
    </ligand>
</feature>
<evidence type="ECO:0000256" key="4">
    <source>
        <dbReference type="NCBIfam" id="TIGR02371"/>
    </source>
</evidence>
<sequence>MKVLILSDKDVSDIMDMSRVIELMEIVFREKGLKRVQMPPKVYLFFDKYQGDLRAMPAYLESLDIAGVKLVNSHPMNPDVYKLPTVMATILLFDPKSGKILCIMNGTWITGARTGATATVATKYLANPNATSIGIIGAGFLAKFHIEAFSKIVDMEKVYIYDVVKSKAEKLAKETEEKLGIKTIAVDTPREAIEPVDVLATLTPSRKPIVKNEWVHEGIHINAMGADAPGKQELDPEILKRAKIVVDDIEQAVHSGEINVPISQKIISVKDVYAELGEIVAGIKKGRETDKEITIFDSTGLAIQDVIVAHYIYVEALERGRAQKISL</sequence>
<reference evidence="6" key="1">
    <citation type="journal article" date="2020" name="mSystems">
        <title>Genome- and Community-Level Interaction Insights into Carbon Utilization and Element Cycling Functions of Hydrothermarchaeota in Hydrothermal Sediment.</title>
        <authorList>
            <person name="Zhou Z."/>
            <person name="Liu Y."/>
            <person name="Xu W."/>
            <person name="Pan J."/>
            <person name="Luo Z.H."/>
            <person name="Li M."/>
        </authorList>
    </citation>
    <scope>NUCLEOTIDE SEQUENCE [LARGE SCALE GENOMIC DNA]</scope>
    <source>
        <strain evidence="5">SpSt-629</strain>
        <strain evidence="6">SpSt-688</strain>
    </source>
</reference>
<name>A0A7J3MWE1_9CREN</name>
<dbReference type="SUPFAM" id="SSF51735">
    <property type="entry name" value="NAD(P)-binding Rossmann-fold domains"/>
    <property type="match status" value="1"/>
</dbReference>
<dbReference type="EMBL" id="DTAU01000111">
    <property type="protein sequence ID" value="HFQ79200.1"/>
    <property type="molecule type" value="Genomic_DNA"/>
</dbReference>
<protein>
    <recommendedName>
        <fullName evidence="3 4">Alanine dehydrogenase</fullName>
        <shortName evidence="3">AlaDH</shortName>
        <ecNumber evidence="3 4">1.4.1.1</ecNumber>
    </recommendedName>
</protein>